<dbReference type="Pfam" id="PF01168">
    <property type="entry name" value="Ala_racemase_N"/>
    <property type="match status" value="1"/>
</dbReference>
<gene>
    <name evidence="6" type="ORF">Lysil_1629</name>
</gene>
<organism evidence="6 7">
    <name type="scientific">Solilutibacter silvestris</name>
    <dbReference type="NCBI Taxonomy" id="1645665"/>
    <lineage>
        <taxon>Bacteria</taxon>
        <taxon>Pseudomonadati</taxon>
        <taxon>Pseudomonadota</taxon>
        <taxon>Gammaproteobacteria</taxon>
        <taxon>Lysobacterales</taxon>
        <taxon>Lysobacteraceae</taxon>
        <taxon>Solilutibacter</taxon>
    </lineage>
</organism>
<keyword evidence="1 2" id="KW-0663">Pyridoxal phosphate</keyword>
<comment type="caution">
    <text evidence="6">The sequence shown here is derived from an EMBL/GenBank/DDBJ whole genome shotgun (WGS) entry which is preliminary data.</text>
</comment>
<evidence type="ECO:0000256" key="3">
    <source>
        <dbReference type="PIRSR" id="PIRSR004848-1"/>
    </source>
</evidence>
<name>A0A2K1PXD7_9GAMM</name>
<reference evidence="6 7" key="1">
    <citation type="submission" date="2017-08" db="EMBL/GenBank/DDBJ databases">
        <title>Lysobacter sylvestris genome.</title>
        <authorList>
            <person name="Zhang D.-C."/>
            <person name="Albuquerque L."/>
            <person name="Franca L."/>
            <person name="Froufe H.J.C."/>
            <person name="Barroso C."/>
            <person name="Egas C."/>
            <person name="Da Costa M."/>
            <person name="Margesin R."/>
        </authorList>
    </citation>
    <scope>NUCLEOTIDE SEQUENCE [LARGE SCALE GENOMIC DNA]</scope>
    <source>
        <strain evidence="6 7">AM20-91</strain>
    </source>
</reference>
<sequence>MSTIEQRHHDLLASLQAAAGRQGQRLPRLLAVSKFQPVAAIAALRDAGQRAFGENYVQEAMAKQRELADRDIEWHLIGHLQTNKAREAARHFDWVQSVDRQRLVDALTRERPADLPPLNVLVQVNVDDETSKSGCRIDEAEALCSAIATHPNLRLRGLMAIPAPHPDLEVRRTAFRRMRALFDQLKVAHPGMDTLSLGMSDDAELAIAEGSTMVRIGTALFGQRENRSHSDH</sequence>
<dbReference type="InterPro" id="IPR011078">
    <property type="entry name" value="PyrdxlP_homeostasis"/>
</dbReference>
<dbReference type="RefSeq" id="WP_103075165.1">
    <property type="nucleotide sequence ID" value="NZ_NPZB01000002.1"/>
</dbReference>
<dbReference type="AlphaFoldDB" id="A0A2K1PXD7"/>
<evidence type="ECO:0000256" key="2">
    <source>
        <dbReference type="HAMAP-Rule" id="MF_02087"/>
    </source>
</evidence>
<evidence type="ECO:0000256" key="1">
    <source>
        <dbReference type="ARBA" id="ARBA00022898"/>
    </source>
</evidence>
<dbReference type="Gene3D" id="3.20.20.10">
    <property type="entry name" value="Alanine racemase"/>
    <property type="match status" value="1"/>
</dbReference>
<feature type="modified residue" description="N6-(pyridoxal phosphate)lysine" evidence="2 3">
    <location>
        <position position="34"/>
    </location>
</feature>
<comment type="similarity">
    <text evidence="2 4">Belongs to the pyridoxal phosphate-binding protein YggS/PROSC family.</text>
</comment>
<dbReference type="CDD" id="cd06824">
    <property type="entry name" value="PLPDE_III_Yggs_like"/>
    <property type="match status" value="1"/>
</dbReference>
<dbReference type="PIRSF" id="PIRSF004848">
    <property type="entry name" value="YBL036c_PLPDEIII"/>
    <property type="match status" value="1"/>
</dbReference>
<dbReference type="NCBIfam" id="TIGR00044">
    <property type="entry name" value="YggS family pyridoxal phosphate-dependent enzyme"/>
    <property type="match status" value="1"/>
</dbReference>
<dbReference type="FunFam" id="3.20.20.10:FF:000018">
    <property type="entry name" value="Pyridoxal phosphate homeostasis protein"/>
    <property type="match status" value="1"/>
</dbReference>
<dbReference type="GO" id="GO:0030170">
    <property type="term" value="F:pyridoxal phosphate binding"/>
    <property type="evidence" value="ECO:0007669"/>
    <property type="project" value="UniProtKB-UniRule"/>
</dbReference>
<keyword evidence="7" id="KW-1185">Reference proteome</keyword>
<dbReference type="InterPro" id="IPR029066">
    <property type="entry name" value="PLP-binding_barrel"/>
</dbReference>
<dbReference type="HAMAP" id="MF_02087">
    <property type="entry name" value="PLP_homeostasis"/>
    <property type="match status" value="1"/>
</dbReference>
<dbReference type="EMBL" id="NPZB01000002">
    <property type="protein sequence ID" value="PNS07453.1"/>
    <property type="molecule type" value="Genomic_DNA"/>
</dbReference>
<dbReference type="SUPFAM" id="SSF51419">
    <property type="entry name" value="PLP-binding barrel"/>
    <property type="match status" value="1"/>
</dbReference>
<protein>
    <recommendedName>
        <fullName evidence="2">Pyridoxal phosphate homeostasis protein</fullName>
        <shortName evidence="2">PLP homeostasis protein</shortName>
    </recommendedName>
</protein>
<dbReference type="PANTHER" id="PTHR10146">
    <property type="entry name" value="PROLINE SYNTHETASE CO-TRANSCRIBED BACTERIAL HOMOLOG PROTEIN"/>
    <property type="match status" value="1"/>
</dbReference>
<dbReference type="OrthoDB" id="9804072at2"/>
<proteinExistence type="inferred from homology"/>
<dbReference type="Proteomes" id="UP000236220">
    <property type="component" value="Unassembled WGS sequence"/>
</dbReference>
<evidence type="ECO:0000259" key="5">
    <source>
        <dbReference type="Pfam" id="PF01168"/>
    </source>
</evidence>
<dbReference type="PANTHER" id="PTHR10146:SF14">
    <property type="entry name" value="PYRIDOXAL PHOSPHATE HOMEOSTASIS PROTEIN"/>
    <property type="match status" value="1"/>
</dbReference>
<dbReference type="InterPro" id="IPR001608">
    <property type="entry name" value="Ala_racemase_N"/>
</dbReference>
<accession>A0A2K1PXD7</accession>
<evidence type="ECO:0000256" key="4">
    <source>
        <dbReference type="RuleBase" id="RU004514"/>
    </source>
</evidence>
<evidence type="ECO:0000313" key="6">
    <source>
        <dbReference type="EMBL" id="PNS07453.1"/>
    </source>
</evidence>
<evidence type="ECO:0000313" key="7">
    <source>
        <dbReference type="Proteomes" id="UP000236220"/>
    </source>
</evidence>
<feature type="domain" description="Alanine racemase N-terminal" evidence="5">
    <location>
        <begin position="27"/>
        <end position="224"/>
    </location>
</feature>
<comment type="function">
    <text evidence="2">Pyridoxal 5'-phosphate (PLP)-binding protein, which is involved in PLP homeostasis.</text>
</comment>
<comment type="cofactor">
    <cofactor evidence="3">
        <name>pyridoxal 5'-phosphate</name>
        <dbReference type="ChEBI" id="CHEBI:597326"/>
    </cofactor>
</comment>